<dbReference type="SUPFAM" id="SSF52540">
    <property type="entry name" value="P-loop containing nucleoside triphosphate hydrolases"/>
    <property type="match status" value="2"/>
</dbReference>
<dbReference type="SUPFAM" id="SSF52058">
    <property type="entry name" value="L domain-like"/>
    <property type="match status" value="1"/>
</dbReference>
<keyword evidence="4" id="KW-0732">Signal</keyword>
<feature type="signal peptide" evidence="4">
    <location>
        <begin position="1"/>
        <end position="20"/>
    </location>
</feature>
<evidence type="ECO:0000256" key="1">
    <source>
        <dbReference type="ARBA" id="ARBA00022614"/>
    </source>
</evidence>
<dbReference type="Gene3D" id="3.40.50.300">
    <property type="entry name" value="P-loop containing nucleotide triphosphate hydrolases"/>
    <property type="match status" value="2"/>
</dbReference>
<keyword evidence="2" id="KW-0677">Repeat</keyword>
<dbReference type="Gene3D" id="3.80.10.10">
    <property type="entry name" value="Ribonuclease Inhibitor"/>
    <property type="match status" value="1"/>
</dbReference>
<accession>A0AAV0IIJ0</accession>
<dbReference type="InterPro" id="IPR032675">
    <property type="entry name" value="LRR_dom_sf"/>
</dbReference>
<dbReference type="InterPro" id="IPR044974">
    <property type="entry name" value="Disease_R_plants"/>
</dbReference>
<feature type="domain" description="TIR" evidence="5">
    <location>
        <begin position="1304"/>
        <end position="1468"/>
    </location>
</feature>
<dbReference type="InterPro" id="IPR000157">
    <property type="entry name" value="TIR_dom"/>
</dbReference>
<dbReference type="Proteomes" id="UP001154282">
    <property type="component" value="Unassembled WGS sequence"/>
</dbReference>
<dbReference type="EMBL" id="CAMGYJ010000003">
    <property type="protein sequence ID" value="CAI0396608.1"/>
    <property type="molecule type" value="Genomic_DNA"/>
</dbReference>
<dbReference type="PROSITE" id="PS50104">
    <property type="entry name" value="TIR"/>
    <property type="match status" value="3"/>
</dbReference>
<dbReference type="GO" id="GO:0043531">
    <property type="term" value="F:ADP binding"/>
    <property type="evidence" value="ECO:0007669"/>
    <property type="project" value="InterPro"/>
</dbReference>
<dbReference type="Gene3D" id="3.40.50.10140">
    <property type="entry name" value="Toll/interleukin-1 receptor homology (TIR) domain"/>
    <property type="match status" value="3"/>
</dbReference>
<dbReference type="SMART" id="SM00255">
    <property type="entry name" value="TIR"/>
    <property type="match status" value="3"/>
</dbReference>
<dbReference type="PANTHER" id="PTHR11017:SF479">
    <property type="entry name" value="DISEASE RESISTANCE PROTEIN (TIR-NBS-LRR CLASS) FAMILY"/>
    <property type="match status" value="1"/>
</dbReference>
<dbReference type="Pfam" id="PF01582">
    <property type="entry name" value="TIR"/>
    <property type="match status" value="3"/>
</dbReference>
<dbReference type="GO" id="GO:0006952">
    <property type="term" value="P:defense response"/>
    <property type="evidence" value="ECO:0007669"/>
    <property type="project" value="InterPro"/>
</dbReference>
<dbReference type="PRINTS" id="PR00364">
    <property type="entry name" value="DISEASERSIST"/>
</dbReference>
<dbReference type="InterPro" id="IPR035897">
    <property type="entry name" value="Toll_tir_struct_dom_sf"/>
</dbReference>
<feature type="chain" id="PRO_5043706899" description="TIR domain-containing protein" evidence="4">
    <location>
        <begin position="21"/>
        <end position="1703"/>
    </location>
</feature>
<evidence type="ECO:0000256" key="2">
    <source>
        <dbReference type="ARBA" id="ARBA00022737"/>
    </source>
</evidence>
<dbReference type="Pfam" id="PF23282">
    <property type="entry name" value="WHD_ROQ1"/>
    <property type="match status" value="1"/>
</dbReference>
<comment type="caution">
    <text evidence="6">The sequence shown here is derived from an EMBL/GenBank/DDBJ whole genome shotgun (WGS) entry which is preliminary data.</text>
</comment>
<gene>
    <name evidence="6" type="ORF">LITE_LOCUS9203</name>
</gene>
<dbReference type="InterPro" id="IPR042197">
    <property type="entry name" value="Apaf_helical"/>
</dbReference>
<dbReference type="GO" id="GO:0007165">
    <property type="term" value="P:signal transduction"/>
    <property type="evidence" value="ECO:0007669"/>
    <property type="project" value="InterPro"/>
</dbReference>
<proteinExistence type="predicted"/>
<dbReference type="Pfam" id="PF00931">
    <property type="entry name" value="NB-ARC"/>
    <property type="match status" value="2"/>
</dbReference>
<evidence type="ECO:0000313" key="7">
    <source>
        <dbReference type="Proteomes" id="UP001154282"/>
    </source>
</evidence>
<reference evidence="6" key="1">
    <citation type="submission" date="2022-08" db="EMBL/GenBank/DDBJ databases">
        <authorList>
            <person name="Gutierrez-Valencia J."/>
        </authorList>
    </citation>
    <scope>NUCLEOTIDE SEQUENCE</scope>
</reference>
<feature type="compositionally biased region" description="Polar residues" evidence="3">
    <location>
        <begin position="1277"/>
        <end position="1291"/>
    </location>
</feature>
<dbReference type="InterPro" id="IPR002182">
    <property type="entry name" value="NB-ARC"/>
</dbReference>
<dbReference type="InterPro" id="IPR027417">
    <property type="entry name" value="P-loop_NTPase"/>
</dbReference>
<dbReference type="InterPro" id="IPR058192">
    <property type="entry name" value="WHD_ROQ1-like"/>
</dbReference>
<name>A0AAV0IIJ0_9ROSI</name>
<dbReference type="SUPFAM" id="SSF52200">
    <property type="entry name" value="Toll/Interleukin receptor TIR domain"/>
    <property type="match status" value="3"/>
</dbReference>
<organism evidence="6 7">
    <name type="scientific">Linum tenue</name>
    <dbReference type="NCBI Taxonomy" id="586396"/>
    <lineage>
        <taxon>Eukaryota</taxon>
        <taxon>Viridiplantae</taxon>
        <taxon>Streptophyta</taxon>
        <taxon>Embryophyta</taxon>
        <taxon>Tracheophyta</taxon>
        <taxon>Spermatophyta</taxon>
        <taxon>Magnoliopsida</taxon>
        <taxon>eudicotyledons</taxon>
        <taxon>Gunneridae</taxon>
        <taxon>Pentapetalae</taxon>
        <taxon>rosids</taxon>
        <taxon>fabids</taxon>
        <taxon>Malpighiales</taxon>
        <taxon>Linaceae</taxon>
        <taxon>Linum</taxon>
    </lineage>
</organism>
<protein>
    <recommendedName>
        <fullName evidence="5">TIR domain-containing protein</fullName>
    </recommendedName>
</protein>
<feature type="region of interest" description="Disordered" evidence="3">
    <location>
        <begin position="1276"/>
        <end position="1297"/>
    </location>
</feature>
<keyword evidence="7" id="KW-1185">Reference proteome</keyword>
<sequence length="1703" mass="192054">MWLLLLAILYVAAFFLLTRPRTVPLVPDSNPDQDSSSSSFSSINNTAGDPQILHPTKYDVFISFRGEDVRLNFLSHLYLHLNNVKKLAVYKDDVDLPRGAEISPTLLRAIEMSDVYVVILSRNYASSKWCLEELEKIFQCVEQHDRKFVPVTYDMSFDDFYETLPSSAAARFFRSWGDKLLKVVGKIIPAGPAANHVSFSDFFNNLPSSTAPGNVGSWRGKLLEMIGLDYTLISWRAKLEEIVGRAGLDYMAISFRGEDVRLNFLSHLYLHLNNVKKLAVYKDDVDLPRGAEISPTLLRAIEMSDVYVVILSRNYASSKWCLEELEKIFQCVEQHDRKFVPVTYDMSFDDFYETLPSSAAARFFRSWGDKLLKVVGKIIPAGPGANHVSFSDFFNNLPSSTATGNVGSWRGKLLEMIGLDYTLISWRAKLEEIVGRAGLDYMAISSSSSSEIVSVSQYEASRALFGMESKVKDVQQLVFSNERENLTIGLWGMDGIGKTTLARAFAHLFSREFDSIRFLKFPDPFASGMSVPQFGSPQRRFFSYLLGDDHSTASAGGETLLDASLMLRRVGRVKALVVVEDVGDDVGNIVPLKDLFDGQYSDLFGPGSVVIMTGTNQQLLKSVCHVVYEVKGLNDLEAWRLFCLHAFRGEEDAPSVEYLELARRAVSYAGGNPLAITLLGAHLYDRDLKFWVGELGYLHHDDDPNSVVRNIGRRSYEGLSLAEKDLFLDLACFYPYWENKRLSSAGVLTKDGKWNLITNLVDKSLISIRADFITVSRVIRDLGRSIVNEKEEGIRMRTRLWKPEHVPLLFKKPKGALPIKGIVLTEEVFQGHTQPWRIWRSETCIQDDAFEEMEDLRFLVIPRSTCRFILPENGLKCLPNMLRVLEWYSFPSRCLPSQFSAENLVTLCLTYSKVEQLWEGDEPNNMDLGNLKTLHLKGSRSLRNLPDLSTAKRLESIDLSGCVSFEKLPSGIGDLSRLSELLLAGCKSLSCLPDTIHKLSNLETLRLSDCSKLSELPRLPSFLIELDARRCKSLRNMSLFDDTADSQFTLSVTKSALYRWCFGGCCRLDRGVCSTIVDKFTHPVRSPTFSALLVPAKWVAKPRDQGEQGSIMGSSYKSTATADLRREPYKLKSLLFCIVINRLPLHKLQRAKIKCVMDTNAQPENYSDSTIDDFFDEITSVPSWEPSGRYFELPEMGEDEDNLSNDHLLLWSEDRDTQMARSVEKEAKKKAAGAHCAKVRFHFHGEYDLEEDGLESSMLIKNCRVIPVYDDRRSKRVYTTTNSPPADQDSSAGGDPDHQILHPTKYDVFISFRGADVRDNFLSHLYRELNNVKKLVVYKDDVDLPRGSEISPSFLQAIERSDVYVAILSRSYANSKWCLEELQKIFECVEQHGRKFIPVTYDMSFADFYEALPSSPAAGRMGSWRDKLLKITDLAGLDYKVVRASTILDWSGEHQSKVEEVERLWRSKERGTWTIGVVGVPGIGKSTLAQAFVRRYDREFDSTCSLQFSDALITSLLSSSAQPPFGTLQSRFFANLLGDHHHGGGTAGETLNRYLMLKRLGRLKALVVVDGLGDKVDSICQLQDLFNGLYSDMFGPGSVVIVTGTNQQLLKSVCDTVYQVEGLTGEETMRLFCLYAFKGEDYGPANHYVALVHAIIPYTGGNPSAAARLGVHLYKRDTKFWEEELHYLREKEHGRLRGIHPEF</sequence>
<evidence type="ECO:0000256" key="3">
    <source>
        <dbReference type="SAM" id="MobiDB-lite"/>
    </source>
</evidence>
<evidence type="ECO:0000313" key="6">
    <source>
        <dbReference type="EMBL" id="CAI0396608.1"/>
    </source>
</evidence>
<evidence type="ECO:0000259" key="5">
    <source>
        <dbReference type="PROSITE" id="PS50104"/>
    </source>
</evidence>
<dbReference type="Gene3D" id="1.10.8.430">
    <property type="entry name" value="Helical domain of apoptotic protease-activating factors"/>
    <property type="match status" value="1"/>
</dbReference>
<keyword evidence="1" id="KW-0433">Leucine-rich repeat</keyword>
<feature type="region of interest" description="Disordered" evidence="3">
    <location>
        <begin position="27"/>
        <end position="48"/>
    </location>
</feature>
<feature type="domain" description="TIR" evidence="5">
    <location>
        <begin position="247"/>
        <end position="371"/>
    </location>
</feature>
<evidence type="ECO:0000256" key="4">
    <source>
        <dbReference type="SAM" id="SignalP"/>
    </source>
</evidence>
<dbReference type="PANTHER" id="PTHR11017">
    <property type="entry name" value="LEUCINE-RICH REPEAT-CONTAINING PROTEIN"/>
    <property type="match status" value="1"/>
</dbReference>
<feature type="domain" description="TIR" evidence="5">
    <location>
        <begin position="56"/>
        <end position="180"/>
    </location>
</feature>